<evidence type="ECO:0000256" key="1">
    <source>
        <dbReference type="ARBA" id="ARBA00004370"/>
    </source>
</evidence>
<evidence type="ECO:0000256" key="5">
    <source>
        <dbReference type="SAM" id="Phobius"/>
    </source>
</evidence>
<feature type="domain" description="TMEM205-like" evidence="6">
    <location>
        <begin position="12"/>
        <end position="109"/>
    </location>
</feature>
<protein>
    <recommendedName>
        <fullName evidence="6">TMEM205-like domain-containing protein</fullName>
    </recommendedName>
</protein>
<dbReference type="EMBL" id="NRSH01000024">
    <property type="protein sequence ID" value="MBK1726108.1"/>
    <property type="molecule type" value="Genomic_DNA"/>
</dbReference>
<accession>A0ABS1E325</accession>
<gene>
    <name evidence="7" type="ORF">CKO13_03535</name>
</gene>
<evidence type="ECO:0000256" key="4">
    <source>
        <dbReference type="ARBA" id="ARBA00023136"/>
    </source>
</evidence>
<evidence type="ECO:0000256" key="3">
    <source>
        <dbReference type="ARBA" id="ARBA00022989"/>
    </source>
</evidence>
<proteinExistence type="predicted"/>
<name>A0ABS1E325_9GAMM</name>
<sequence length="145" mass="14941">MALLLSAVERVLLTVWVGSLWGVGYLAAPVLFAQLDDPAAAAGLSEALKGAVAWVSIGCAAVLIPAQLRHRVRPLAAHWRLWLLVALVLLVGIGELGVRPPMAEVVAQAGQGGNGVAALRTAESLYLVASAIGLALVLGGLQPRE</sequence>
<feature type="transmembrane region" description="Helical" evidence="5">
    <location>
        <begin position="124"/>
        <end position="141"/>
    </location>
</feature>
<reference evidence="7 8" key="1">
    <citation type="journal article" date="2020" name="Microorganisms">
        <title>Osmotic Adaptation and Compatible Solute Biosynthesis of Phototrophic Bacteria as Revealed from Genome Analyses.</title>
        <authorList>
            <person name="Imhoff J.F."/>
            <person name="Rahn T."/>
            <person name="Kunzel S."/>
            <person name="Keller A."/>
            <person name="Neulinger S.C."/>
        </authorList>
    </citation>
    <scope>NUCLEOTIDE SEQUENCE [LARGE SCALE GENOMIC DNA]</scope>
    <source>
        <strain evidence="7 8">DSM 15116</strain>
    </source>
</reference>
<evidence type="ECO:0000256" key="2">
    <source>
        <dbReference type="ARBA" id="ARBA00022692"/>
    </source>
</evidence>
<organism evidence="7 8">
    <name type="scientific">Halorhodospira neutriphila</name>
    <dbReference type="NCBI Taxonomy" id="168379"/>
    <lineage>
        <taxon>Bacteria</taxon>
        <taxon>Pseudomonadati</taxon>
        <taxon>Pseudomonadota</taxon>
        <taxon>Gammaproteobacteria</taxon>
        <taxon>Chromatiales</taxon>
        <taxon>Ectothiorhodospiraceae</taxon>
        <taxon>Halorhodospira</taxon>
    </lineage>
</organism>
<feature type="transmembrane region" description="Helical" evidence="5">
    <location>
        <begin position="80"/>
        <end position="98"/>
    </location>
</feature>
<comment type="caution">
    <text evidence="7">The sequence shown here is derived from an EMBL/GenBank/DDBJ whole genome shotgun (WGS) entry which is preliminary data.</text>
</comment>
<comment type="subcellular location">
    <subcellularLocation>
        <location evidence="1">Membrane</location>
    </subcellularLocation>
</comment>
<dbReference type="InterPro" id="IPR025423">
    <property type="entry name" value="TMEM205-like"/>
</dbReference>
<dbReference type="Proteomes" id="UP000738126">
    <property type="component" value="Unassembled WGS sequence"/>
</dbReference>
<keyword evidence="4 5" id="KW-0472">Membrane</keyword>
<keyword evidence="8" id="KW-1185">Reference proteome</keyword>
<dbReference type="Pfam" id="PF13664">
    <property type="entry name" value="DUF4149"/>
    <property type="match status" value="1"/>
</dbReference>
<keyword evidence="3 5" id="KW-1133">Transmembrane helix</keyword>
<evidence type="ECO:0000259" key="6">
    <source>
        <dbReference type="Pfam" id="PF13664"/>
    </source>
</evidence>
<keyword evidence="2 5" id="KW-0812">Transmembrane</keyword>
<feature type="transmembrane region" description="Helical" evidence="5">
    <location>
        <begin position="47"/>
        <end position="68"/>
    </location>
</feature>
<feature type="transmembrane region" description="Helical" evidence="5">
    <location>
        <begin position="12"/>
        <end position="35"/>
    </location>
</feature>
<evidence type="ECO:0000313" key="7">
    <source>
        <dbReference type="EMBL" id="MBK1726108.1"/>
    </source>
</evidence>
<evidence type="ECO:0000313" key="8">
    <source>
        <dbReference type="Proteomes" id="UP000738126"/>
    </source>
</evidence>